<evidence type="ECO:0000313" key="12">
    <source>
        <dbReference type="EMBL" id="KJE95587.1"/>
    </source>
</evidence>
<evidence type="ECO:0000256" key="4">
    <source>
        <dbReference type="ARBA" id="ARBA00023043"/>
    </source>
</evidence>
<proteinExistence type="predicted"/>
<sequence>MGRRGHQPLQSRLVLVPVVLVAAAVLAVVVAAGASQAASVGRYGVARREDDARVPGSDGNAKPLIARRGLLDGLLTPVLNGVVCLLFCPPGSASTTFFTKPLSSATPASVTPSSKTPLVSSSATPLALASSSSSLSTTTTTTTALALTASSSIDLPSSLAETPSESETETETGAVLSPSSPIDPSSATPVVVVGGSASSTESPTDSQTPTELTSFTLQTSGTATLEASAASTTPVGGTTPSSCANLGFCAAHAGNGICDVACDNAACGNDGGDCNRFFGVPLADRPFDACQNASYCASVFNNGVCDWQCNSYDCNFDGLDCRPQSVRDPLMDWSKCPFAECEAAFTNNKCDLRCAISDCFWDNFECVEPVQVDPWLTCPYSDVCAPVFGDGTCDALKSGVCSDSDCPSDFTCDFNFGDISSCPTVELCELAYETQTCNPACNSRACGFSGGFCANDRPSWRVDMIMGYPYAYLIDRLPQIEQGLSTVLNVVARVTNVGIWPAGGNPAFLTIWMQLPSNTSAARRSGESLSPILNQTDAVVYLNAWRGTGSTADVFGVPILAAIASSSQITPTPNKPSDDSPSSTMTIIIAVAACGGLVLVIAGIVTGVKRRRDNADVGGRSTVEPVESVAVVAAGAAGHKNQDSTPDIWDVEKRVRLMYASPGFGHRDSALSRDRPPSKSDAMEMEQLPARTGSYSSRSSKEIEAAEAHFAHHYSRMPVARADGFGSDLHAAAATGDLHQLRQQLDLLAYGSPIIMSASSSPPPPYSPSDPAAAAASAAAAAAGASGGAATPAAVPRAPVDAADDLGNTALHLACWNGQIDTAVLLISAGANPNLSNYEGRTPLHCACVNGHAELVAAIITACNVLSETPRRASSIETCSSSLSSRSSTWSGHDANLLHNRESSPHSSSGIDQFGEPAARGGENGEAALSSPVPSQAPSARDSVLSSRSMSDASPSSGATFATQSLSPASTTATVPSLAASTLPTVLNVNALDNRRRSPLHLACAGGNASCVEVLLNAASHVGPWATVRLNLADEDGTTALMSSVKLSDEIATTLLVTAGASTKPQDRMGFSALHWAAALGDIQVLSRLLQHRIEIDAVNNKNETPLMLAVREGHAEAVHLLLSKHSNRKIENNEDKTAFDIATARGDATIVRMLNDWTISSMPKLTVPAAAPVVARAVALAPTAASAGPSAASLAPKIAMARMPTAPLQPASHGARPAQLSALHSKQQQPAQLQPIRPPLSLQQVQQQMQQELHHQQQVQLHQQQVQQQHHHHLQLQHQRQLQQQVKQHSSEIAEMGRMPVPLRTIQMQMVSQGAGQAVTGFDQVPMMQNELAFAPAPGRSAAPSVSTDSSPYLSTHNTPVVDTANWYPSNLSPVSDAFHVTGDAVLSDGASDSADDELLTDEMFAALSGNDDLIDPMCLNSMFGAKPDGLMDLDMLSM</sequence>
<dbReference type="PRINTS" id="PR01983">
    <property type="entry name" value="NOTCH"/>
</dbReference>
<dbReference type="InterPro" id="IPR000800">
    <property type="entry name" value="Notch_dom"/>
</dbReference>
<dbReference type="OrthoDB" id="539213at2759"/>
<dbReference type="RefSeq" id="XP_004345617.1">
    <property type="nucleotide sequence ID" value="XM_004345567.2"/>
</dbReference>
<feature type="compositionally biased region" description="Polar residues" evidence="10">
    <location>
        <begin position="196"/>
        <end position="212"/>
    </location>
</feature>
<evidence type="ECO:0000256" key="5">
    <source>
        <dbReference type="ARBA" id="ARBA00023136"/>
    </source>
</evidence>
<dbReference type="SUPFAM" id="SSF90193">
    <property type="entry name" value="Notch domain"/>
    <property type="match status" value="1"/>
</dbReference>
<dbReference type="InterPro" id="IPR036770">
    <property type="entry name" value="Ankyrin_rpt-contain_sf"/>
</dbReference>
<gene>
    <name evidence="12" type="ORF">CAOG_006027</name>
</gene>
<dbReference type="InterPro" id="IPR035993">
    <property type="entry name" value="Notch-like_dom_sf"/>
</dbReference>
<evidence type="ECO:0000256" key="9">
    <source>
        <dbReference type="PROSITE-ProRule" id="PRU00023"/>
    </source>
</evidence>
<keyword evidence="7" id="KW-0325">Glycoprotein</keyword>
<dbReference type="Gene3D" id="1.25.40.20">
    <property type="entry name" value="Ankyrin repeat-containing domain"/>
    <property type="match status" value="2"/>
</dbReference>
<evidence type="ECO:0000256" key="7">
    <source>
        <dbReference type="ARBA" id="ARBA00023180"/>
    </source>
</evidence>
<feature type="repeat" description="ANK" evidence="9">
    <location>
        <begin position="839"/>
        <end position="860"/>
    </location>
</feature>
<dbReference type="InParanoid" id="A0A0D2VVS9"/>
<feature type="region of interest" description="Disordered" evidence="10">
    <location>
        <begin position="1208"/>
        <end position="1233"/>
    </location>
</feature>
<evidence type="ECO:0000256" key="3">
    <source>
        <dbReference type="ARBA" id="ARBA00022989"/>
    </source>
</evidence>
<dbReference type="PROSITE" id="PS50297">
    <property type="entry name" value="ANK_REP_REGION"/>
    <property type="match status" value="5"/>
</dbReference>
<feature type="repeat" description="ANK" evidence="9">
    <location>
        <begin position="1102"/>
        <end position="1134"/>
    </location>
</feature>
<feature type="domain" description="LNR" evidence="11">
    <location>
        <begin position="290"/>
        <end position="329"/>
    </location>
</feature>
<dbReference type="Proteomes" id="UP000008743">
    <property type="component" value="Unassembled WGS sequence"/>
</dbReference>
<evidence type="ECO:0000256" key="2">
    <source>
        <dbReference type="ARBA" id="ARBA00022737"/>
    </source>
</evidence>
<accession>A0A0D2VVS9</accession>
<keyword evidence="6" id="KW-1015">Disulfide bond</keyword>
<evidence type="ECO:0000256" key="6">
    <source>
        <dbReference type="ARBA" id="ARBA00023157"/>
    </source>
</evidence>
<feature type="region of interest" description="Disordered" evidence="10">
    <location>
        <begin position="156"/>
        <end position="212"/>
    </location>
</feature>
<dbReference type="EMBL" id="KE346369">
    <property type="protein sequence ID" value="KJE95587.1"/>
    <property type="molecule type" value="Genomic_DNA"/>
</dbReference>
<evidence type="ECO:0000313" key="13">
    <source>
        <dbReference type="Proteomes" id="UP000008743"/>
    </source>
</evidence>
<dbReference type="PANTHER" id="PTHR24173">
    <property type="entry name" value="ANKYRIN REPEAT CONTAINING"/>
    <property type="match status" value="1"/>
</dbReference>
<keyword evidence="4 9" id="KW-0040">ANK repeat</keyword>
<evidence type="ECO:0000256" key="1">
    <source>
        <dbReference type="ARBA" id="ARBA00022692"/>
    </source>
</evidence>
<dbReference type="SMART" id="SM00004">
    <property type="entry name" value="NL"/>
    <property type="match status" value="4"/>
</dbReference>
<feature type="compositionally biased region" description="Polar residues" evidence="10">
    <location>
        <begin position="177"/>
        <end position="188"/>
    </location>
</feature>
<dbReference type="PANTHER" id="PTHR24173:SF74">
    <property type="entry name" value="ANKYRIN REPEAT DOMAIN-CONTAINING PROTEIN 16"/>
    <property type="match status" value="1"/>
</dbReference>
<dbReference type="GO" id="GO:0012505">
    <property type="term" value="C:endomembrane system"/>
    <property type="evidence" value="ECO:0007669"/>
    <property type="project" value="UniProtKB-SubCell"/>
</dbReference>
<name>A0A0D2VVS9_CAPO3</name>
<evidence type="ECO:0000259" key="11">
    <source>
        <dbReference type="PROSITE" id="PS50258"/>
    </source>
</evidence>
<protein>
    <recommendedName>
        <fullName evidence="11">LNR domain-containing protein</fullName>
    </recommendedName>
</protein>
<dbReference type="InterPro" id="IPR002110">
    <property type="entry name" value="Ankyrin_rpt"/>
</dbReference>
<feature type="domain" description="LNR" evidence="11">
    <location>
        <begin position="243"/>
        <end position="284"/>
    </location>
</feature>
<dbReference type="PROSITE" id="PS50088">
    <property type="entry name" value="ANK_REPEAT"/>
    <property type="match status" value="5"/>
</dbReference>
<dbReference type="Gene3D" id="4.10.470.20">
    <property type="match status" value="3"/>
</dbReference>
<feature type="repeat" description="ANK" evidence="9">
    <location>
        <begin position="1069"/>
        <end position="1101"/>
    </location>
</feature>
<feature type="region of interest" description="Disordered" evidence="10">
    <location>
        <begin position="882"/>
        <end position="970"/>
    </location>
</feature>
<keyword evidence="2" id="KW-0677">Repeat</keyword>
<dbReference type="eggNOG" id="KOG1217">
    <property type="taxonomic scope" value="Eukaryota"/>
</dbReference>
<organism evidence="12 13">
    <name type="scientific">Capsaspora owczarzaki (strain ATCC 30864)</name>
    <dbReference type="NCBI Taxonomy" id="595528"/>
    <lineage>
        <taxon>Eukaryota</taxon>
        <taxon>Filasterea</taxon>
        <taxon>Capsaspora</taxon>
    </lineage>
</organism>
<keyword evidence="1" id="KW-0812">Transmembrane</keyword>
<feature type="compositionally biased region" description="Polar residues" evidence="10">
    <location>
        <begin position="1223"/>
        <end position="1233"/>
    </location>
</feature>
<feature type="region of interest" description="Disordered" evidence="10">
    <location>
        <begin position="666"/>
        <end position="698"/>
    </location>
</feature>
<feature type="repeat" description="ANK" evidence="9">
    <location>
        <begin position="806"/>
        <end position="838"/>
    </location>
</feature>
<dbReference type="Pfam" id="PF00066">
    <property type="entry name" value="Notch"/>
    <property type="match status" value="3"/>
</dbReference>
<keyword evidence="3" id="KW-1133">Transmembrane helix</keyword>
<dbReference type="SUPFAM" id="SSF48403">
    <property type="entry name" value="Ankyrin repeat"/>
    <property type="match status" value="1"/>
</dbReference>
<keyword evidence="5" id="KW-0472">Membrane</keyword>
<feature type="repeat" description="ANK" evidence="9">
    <location>
        <begin position="995"/>
        <end position="1022"/>
    </location>
</feature>
<feature type="compositionally biased region" description="Low complexity" evidence="10">
    <location>
        <begin position="882"/>
        <end position="891"/>
    </location>
</feature>
<feature type="compositionally biased region" description="Low complexity" evidence="10">
    <location>
        <begin position="946"/>
        <end position="957"/>
    </location>
</feature>
<dbReference type="PROSITE" id="PS50258">
    <property type="entry name" value="LNR"/>
    <property type="match status" value="2"/>
</dbReference>
<dbReference type="SMART" id="SM00248">
    <property type="entry name" value="ANK"/>
    <property type="match status" value="6"/>
</dbReference>
<feature type="compositionally biased region" description="Basic and acidic residues" evidence="10">
    <location>
        <begin position="666"/>
        <end position="682"/>
    </location>
</feature>
<keyword evidence="13" id="KW-1185">Reference proteome</keyword>
<dbReference type="STRING" id="595528.A0A0D2VVS9"/>
<comment type="subcellular location">
    <subcellularLocation>
        <location evidence="8">Endomembrane system</location>
        <topology evidence="8">Single-pass type I membrane protein</topology>
    </subcellularLocation>
</comment>
<reference evidence="13" key="1">
    <citation type="submission" date="2011-02" db="EMBL/GenBank/DDBJ databases">
        <title>The Genome Sequence of Capsaspora owczarzaki ATCC 30864.</title>
        <authorList>
            <person name="Russ C."/>
            <person name="Cuomo C."/>
            <person name="Burger G."/>
            <person name="Gray M.W."/>
            <person name="Holland P.W.H."/>
            <person name="King N."/>
            <person name="Lang F.B.F."/>
            <person name="Roger A.J."/>
            <person name="Ruiz-Trillo I."/>
            <person name="Young S.K."/>
            <person name="Zeng Q."/>
            <person name="Gargeya S."/>
            <person name="Alvarado L."/>
            <person name="Berlin A."/>
            <person name="Chapman S.B."/>
            <person name="Chen Z."/>
            <person name="Freedman E."/>
            <person name="Gellesch M."/>
            <person name="Goldberg J."/>
            <person name="Griggs A."/>
            <person name="Gujja S."/>
            <person name="Heilman E."/>
            <person name="Heiman D."/>
            <person name="Howarth C."/>
            <person name="Mehta T."/>
            <person name="Neiman D."/>
            <person name="Pearson M."/>
            <person name="Roberts A."/>
            <person name="Saif S."/>
            <person name="Shea T."/>
            <person name="Shenoy N."/>
            <person name="Sisk P."/>
            <person name="Stolte C."/>
            <person name="Sykes S."/>
            <person name="White J."/>
            <person name="Yandava C."/>
            <person name="Haas B."/>
            <person name="Nusbaum C."/>
            <person name="Birren B."/>
        </authorList>
    </citation>
    <scope>NUCLEOTIDE SEQUENCE</scope>
    <source>
        <strain evidence="13">ATCC 30864</strain>
    </source>
</reference>
<feature type="compositionally biased region" description="Polar residues" evidence="10">
    <location>
        <begin position="958"/>
        <end position="970"/>
    </location>
</feature>
<evidence type="ECO:0000256" key="10">
    <source>
        <dbReference type="SAM" id="MobiDB-lite"/>
    </source>
</evidence>
<dbReference type="Pfam" id="PF12796">
    <property type="entry name" value="Ank_2"/>
    <property type="match status" value="3"/>
</dbReference>
<evidence type="ECO:0000256" key="8">
    <source>
        <dbReference type="ARBA" id="ARBA00046288"/>
    </source>
</evidence>